<protein>
    <submittedName>
        <fullName evidence="1">HAD superfamily hydrolase</fullName>
        <ecNumber evidence="1">3.1.3.18</ecNumber>
    </submittedName>
</protein>
<dbReference type="NCBIfam" id="TIGR01549">
    <property type="entry name" value="HAD-SF-IA-v1"/>
    <property type="match status" value="1"/>
</dbReference>
<dbReference type="SUPFAM" id="SSF56784">
    <property type="entry name" value="HAD-like"/>
    <property type="match status" value="1"/>
</dbReference>
<dbReference type="Pfam" id="PF13419">
    <property type="entry name" value="HAD_2"/>
    <property type="match status" value="1"/>
</dbReference>
<dbReference type="Gene3D" id="1.10.150.240">
    <property type="entry name" value="Putative phosphatase, domain 2"/>
    <property type="match status" value="1"/>
</dbReference>
<sequence length="199" mass="22905">MTTTFIWDLDGTLIDSYGTILNSLETAYAAFDLPFEREKIQPYILQTSVGQLFKDIKAEKGLDLQPIYAESLETRNHEIEILDGAEEILAWAQARGIEQFIYTHKGDNAFVLLEDLGLQGYFREILTADRGLKRKPHPEGVDYLVDKYQLKRETCYYIGDRPLDVDVAINSGIQSINFCDYKPAYNQKIEHLKDIKNLF</sequence>
<organism evidence="1 2">
    <name type="scientific">Streptococcus massiliensis</name>
    <dbReference type="NCBI Taxonomy" id="313439"/>
    <lineage>
        <taxon>Bacteria</taxon>
        <taxon>Bacillati</taxon>
        <taxon>Bacillota</taxon>
        <taxon>Bacilli</taxon>
        <taxon>Lactobacillales</taxon>
        <taxon>Streptococcaceae</taxon>
        <taxon>Streptococcus</taxon>
    </lineage>
</organism>
<accession>A0A380L3B3</accession>
<dbReference type="InterPro" id="IPR006439">
    <property type="entry name" value="HAD-SF_hydro_IA"/>
</dbReference>
<keyword evidence="2" id="KW-1185">Reference proteome</keyword>
<dbReference type="EMBL" id="UHFR01000005">
    <property type="protein sequence ID" value="SUN77020.1"/>
    <property type="molecule type" value="Genomic_DNA"/>
</dbReference>
<dbReference type="InterPro" id="IPR023214">
    <property type="entry name" value="HAD_sf"/>
</dbReference>
<dbReference type="AlphaFoldDB" id="A0A380L3B3"/>
<dbReference type="InterPro" id="IPR036412">
    <property type="entry name" value="HAD-like_sf"/>
</dbReference>
<dbReference type="RefSeq" id="WP_018371845.1">
    <property type="nucleotide sequence ID" value="NZ_UHFR01000005.1"/>
</dbReference>
<dbReference type="STRING" id="1123307.GCA_000380065_01145"/>
<dbReference type="Proteomes" id="UP000254634">
    <property type="component" value="Unassembled WGS sequence"/>
</dbReference>
<dbReference type="EC" id="3.1.3.18" evidence="1"/>
<reference evidence="1" key="1">
    <citation type="submission" date="2018-06" db="EMBL/GenBank/DDBJ databases">
        <authorList>
            <consortium name="Pathogen Informatics"/>
            <person name="Doyle S."/>
        </authorList>
    </citation>
    <scope>NUCLEOTIDE SEQUENCE [LARGE SCALE GENOMIC DNA]</scope>
    <source>
        <strain evidence="1">NCTC13765</strain>
    </source>
</reference>
<keyword evidence="1" id="KW-0378">Hydrolase</keyword>
<dbReference type="InterPro" id="IPR041492">
    <property type="entry name" value="HAD_2"/>
</dbReference>
<dbReference type="InterPro" id="IPR050155">
    <property type="entry name" value="HAD-like_hydrolase_sf"/>
</dbReference>
<dbReference type="OrthoDB" id="9807630at2"/>
<dbReference type="PANTHER" id="PTHR43434">
    <property type="entry name" value="PHOSPHOGLYCOLATE PHOSPHATASE"/>
    <property type="match status" value="1"/>
</dbReference>
<dbReference type="InterPro" id="IPR023198">
    <property type="entry name" value="PGP-like_dom2"/>
</dbReference>
<proteinExistence type="predicted"/>
<dbReference type="GO" id="GO:0005829">
    <property type="term" value="C:cytosol"/>
    <property type="evidence" value="ECO:0007669"/>
    <property type="project" value="TreeGrafter"/>
</dbReference>
<evidence type="ECO:0000313" key="1">
    <source>
        <dbReference type="EMBL" id="SUN77020.1"/>
    </source>
</evidence>
<gene>
    <name evidence="1" type="ORF">NCTC13765_01542</name>
</gene>
<name>A0A380L3B3_9STRE</name>
<dbReference type="Gene3D" id="3.40.50.1000">
    <property type="entry name" value="HAD superfamily/HAD-like"/>
    <property type="match status" value="1"/>
</dbReference>
<dbReference type="GO" id="GO:0008967">
    <property type="term" value="F:phosphoglycolate phosphatase activity"/>
    <property type="evidence" value="ECO:0007669"/>
    <property type="project" value="UniProtKB-EC"/>
</dbReference>
<dbReference type="GO" id="GO:0006281">
    <property type="term" value="P:DNA repair"/>
    <property type="evidence" value="ECO:0007669"/>
    <property type="project" value="TreeGrafter"/>
</dbReference>
<dbReference type="SFLD" id="SFLDG01129">
    <property type="entry name" value="C1.5:_HAD__Beta-PGM__Phosphata"/>
    <property type="match status" value="1"/>
</dbReference>
<evidence type="ECO:0000313" key="2">
    <source>
        <dbReference type="Proteomes" id="UP000254634"/>
    </source>
</evidence>
<dbReference type="PANTHER" id="PTHR43434:SF25">
    <property type="entry name" value="PHOSPHOGLYCOLATE PHOSPHATASE"/>
    <property type="match status" value="1"/>
</dbReference>
<dbReference type="SFLD" id="SFLDS00003">
    <property type="entry name" value="Haloacid_Dehalogenase"/>
    <property type="match status" value="1"/>
</dbReference>